<dbReference type="InterPro" id="IPR027417">
    <property type="entry name" value="P-loop_NTPase"/>
</dbReference>
<evidence type="ECO:0000259" key="5">
    <source>
        <dbReference type="Pfam" id="PF25796"/>
    </source>
</evidence>
<dbReference type="NCBIfam" id="NF033441">
    <property type="entry name" value="BREX_BrxC"/>
    <property type="match status" value="1"/>
</dbReference>
<evidence type="ECO:0000256" key="1">
    <source>
        <dbReference type="SAM" id="Coils"/>
    </source>
</evidence>
<gene>
    <name evidence="6" type="primary">brxC</name>
    <name evidence="6" type="ORF">GCM10009097_28970</name>
</gene>
<evidence type="ECO:0000259" key="4">
    <source>
        <dbReference type="Pfam" id="PF25792"/>
    </source>
</evidence>
<organism evidence="6 7">
    <name type="scientific">Pigmentiphaga daeguensis</name>
    <dbReference type="NCBI Taxonomy" id="414049"/>
    <lineage>
        <taxon>Bacteria</taxon>
        <taxon>Pseudomonadati</taxon>
        <taxon>Pseudomonadota</taxon>
        <taxon>Betaproteobacteria</taxon>
        <taxon>Burkholderiales</taxon>
        <taxon>Alcaligenaceae</taxon>
        <taxon>Pigmentiphaga</taxon>
    </lineage>
</organism>
<dbReference type="InterPro" id="IPR058038">
    <property type="entry name" value="BREX_BrxC_wHTH"/>
</dbReference>
<proteinExistence type="predicted"/>
<reference evidence="7" key="1">
    <citation type="journal article" date="2019" name="Int. J. Syst. Evol. Microbiol.">
        <title>The Global Catalogue of Microorganisms (GCM) 10K type strain sequencing project: providing services to taxonomists for standard genome sequencing and annotation.</title>
        <authorList>
            <consortium name="The Broad Institute Genomics Platform"/>
            <consortium name="The Broad Institute Genome Sequencing Center for Infectious Disease"/>
            <person name="Wu L."/>
            <person name="Ma J."/>
        </authorList>
    </citation>
    <scope>NUCLEOTIDE SEQUENCE [LARGE SCALE GENOMIC DNA]</scope>
    <source>
        <strain evidence="7">JCM 14330</strain>
    </source>
</reference>
<evidence type="ECO:0000313" key="7">
    <source>
        <dbReference type="Proteomes" id="UP001501706"/>
    </source>
</evidence>
<keyword evidence="1" id="KW-0175">Coiled coil</keyword>
<feature type="domain" description="Probable ATP-binding protein BrxC alpha-helical" evidence="4">
    <location>
        <begin position="863"/>
        <end position="983"/>
    </location>
</feature>
<dbReference type="Pfam" id="PF25792">
    <property type="entry name" value="BREX_BrxC_helical"/>
    <property type="match status" value="1"/>
</dbReference>
<feature type="domain" description="Probable ATP-binding protein BrxC 4th six-stranded beta-sheet" evidence="5">
    <location>
        <begin position="555"/>
        <end position="728"/>
    </location>
</feature>
<evidence type="ECO:0000259" key="3">
    <source>
        <dbReference type="Pfam" id="PF25791"/>
    </source>
</evidence>
<protein>
    <submittedName>
        <fullName evidence="6">BREX system P-loop protein BrxC</fullName>
    </submittedName>
</protein>
<dbReference type="InterPro" id="IPR047679">
    <property type="entry name" value="BREX_BrxC"/>
</dbReference>
<keyword evidence="7" id="KW-1185">Reference proteome</keyword>
<evidence type="ECO:0000313" key="6">
    <source>
        <dbReference type="EMBL" id="GAA0510008.1"/>
    </source>
</evidence>
<dbReference type="InterPro" id="IPR058037">
    <property type="entry name" value="BREX_BrxC_helical"/>
</dbReference>
<dbReference type="EMBL" id="BAAAEN010000010">
    <property type="protein sequence ID" value="GAA0510008.1"/>
    <property type="molecule type" value="Genomic_DNA"/>
</dbReference>
<dbReference type="Proteomes" id="UP001501706">
    <property type="component" value="Unassembled WGS sequence"/>
</dbReference>
<feature type="compositionally biased region" description="Pro residues" evidence="2">
    <location>
        <begin position="1110"/>
        <end position="1132"/>
    </location>
</feature>
<feature type="coiled-coil region" evidence="1">
    <location>
        <begin position="538"/>
        <end position="565"/>
    </location>
</feature>
<dbReference type="Pfam" id="PF25791">
    <property type="entry name" value="WHD_BREX_BrxC"/>
    <property type="match status" value="1"/>
</dbReference>
<feature type="domain" description="Probable ATP-binding protein BrxC winged helix-turn-helix" evidence="3">
    <location>
        <begin position="774"/>
        <end position="835"/>
    </location>
</feature>
<accession>A0ABP3M052</accession>
<feature type="region of interest" description="Disordered" evidence="2">
    <location>
        <begin position="1107"/>
        <end position="1133"/>
    </location>
</feature>
<comment type="caution">
    <text evidence="6">The sequence shown here is derived from an EMBL/GenBank/DDBJ whole genome shotgun (WGS) entry which is preliminary data.</text>
</comment>
<sequence>MELKGIFKSPVSRPIEGVIKADDEASLYTELSEYVLTDEVAKRLEHFLDAYTDYQVANGVWVSGFFGSGKSHLLKMLALLLENREVNGSTALDLFLLKIHQDDELLRAKLKQAVAIPSKSILFNIDQKADIISKTQVDALLSVFVKVFNETRGYYGKQGYIAQFERDLDERDQFQAFKAAYQALASKPWERGREQALLESGNIAKAYAEVTGEDAAHAKGILDKYRTQYSVSIEDFGNQVKAWLDQQPANFRLNFFVDEVGQYIADNTKLMTNLQTVAESLATKCQGRAWIIVTAQEDMSDVLGDMSKQQSNDFSKIQARFANRLKLTSADVAEVIQKRLLTKNDDGRQLLRGVYAQQANNFKTLFEFADGGQRYQNFRDEEHFIYAYPFIPYQFPLFQAAIRGLSLHNGFEGKANSVGERSMLGVFRDVAMAIENESVGQLATFDRMFEGIRSALKGGVQSAINVAERNLNDGYAVRVLKTLFLVKYVKEFKATLRNLGVLMLERFGEDIPAQHKKLEAALNLLEQQTYIQRNGDVYEYLTDEEKDVEEEIKNTDIENADLSKELEKLLFDGVVKQRKIRYSNGQDYPYTRKLDDRVLSREHELAIHVITPLTDGFDDSEGFLTQQRMQSMGRDELRVVMPADVRFMQDLAMHKRTEKYIRQNSNTQQEAVKRILDAKGFQNTERLNDLQVRARALLGKARLIINAADVDIGGEDGQTRVLKGFEQLVQTAYPNLRMLRDDIAFAEADIGKHLRMAKDGLLANDATSLTEPEQELLAFIQSNARGGVRTTVKSLIERFERKNYGWHHAAILCNLALLCARGKVEVRQDSNPLEGDALERGLLNTHAHASLVLEPQIEFSASQVRTLKEFFAEFFDKPAASNEARALAHEAVNALKDLEVELSALHGQKAQYPFLGALAPVLTTLKDLASKNPSWFLTDLARAEDALLDTKENTIDPLRRFMRGPQKAIFDQASQLVAEQEDNFAYVGTVEVDAVRGLLDDKSPWQGNRLQQLKPQLDSLQQTIDQQLAQEKAQASECLLELEQRLQDATEFGLLNPTDRERLAKPFGEVRQSIQAHKRIAMIRDQLRRFEDEDYPRLLLQLEQLARPAPLDPAPEPAPTSPGRATPPPVQVPEPKLVSARTIKVSYPKPWLASEAELDDYLRKQREAWLKEIQAGNRVQI</sequence>
<name>A0ABP3M052_9BURK</name>
<evidence type="ECO:0000256" key="2">
    <source>
        <dbReference type="SAM" id="MobiDB-lite"/>
    </source>
</evidence>
<dbReference type="Pfam" id="PF25796">
    <property type="entry name" value="BREX_BrxC_4th"/>
    <property type="match status" value="1"/>
</dbReference>
<dbReference type="RefSeq" id="WP_343927706.1">
    <property type="nucleotide sequence ID" value="NZ_BAAAEN010000010.1"/>
</dbReference>
<dbReference type="SUPFAM" id="SSF52540">
    <property type="entry name" value="P-loop containing nucleoside triphosphate hydrolases"/>
    <property type="match status" value="1"/>
</dbReference>
<dbReference type="InterPro" id="IPR058036">
    <property type="entry name" value="BREX_BrxC_4th"/>
</dbReference>